<protein>
    <submittedName>
        <fullName evidence="11">WD40 repeat-like protein</fullName>
    </submittedName>
</protein>
<dbReference type="OMA" id="WSKNTDE"/>
<dbReference type="PROSITE" id="PS00678">
    <property type="entry name" value="WD_REPEATS_1"/>
    <property type="match status" value="1"/>
</dbReference>
<gene>
    <name evidence="11" type="ORF">GLAREA_01822</name>
</gene>
<dbReference type="GO" id="GO:0010997">
    <property type="term" value="F:anaphase-promoting complex binding"/>
    <property type="evidence" value="ECO:0007669"/>
    <property type="project" value="InterPro"/>
</dbReference>
<accession>S3CJD5</accession>
<dbReference type="Pfam" id="PF24807">
    <property type="entry name" value="WD40_CDC20-Fz"/>
    <property type="match status" value="1"/>
</dbReference>
<evidence type="ECO:0000256" key="8">
    <source>
        <dbReference type="PROSITE-ProRule" id="PRU00221"/>
    </source>
</evidence>
<dbReference type="GO" id="GO:0051301">
    <property type="term" value="P:cell division"/>
    <property type="evidence" value="ECO:0007669"/>
    <property type="project" value="UniProtKB-KW"/>
</dbReference>
<dbReference type="eggNOG" id="KOG0305">
    <property type="taxonomic scope" value="Eukaryota"/>
</dbReference>
<dbReference type="PROSITE" id="PS50294">
    <property type="entry name" value="WD_REPEATS_REGION"/>
    <property type="match status" value="2"/>
</dbReference>
<feature type="compositionally biased region" description="Polar residues" evidence="9">
    <location>
        <begin position="185"/>
        <end position="208"/>
    </location>
</feature>
<dbReference type="PANTHER" id="PTHR19918:SF1">
    <property type="entry name" value="FIZZY-RELATED PROTEIN HOMOLOG"/>
    <property type="match status" value="1"/>
</dbReference>
<feature type="repeat" description="WD" evidence="8">
    <location>
        <begin position="424"/>
        <end position="456"/>
    </location>
</feature>
<evidence type="ECO:0000313" key="11">
    <source>
        <dbReference type="EMBL" id="EPE25910.1"/>
    </source>
</evidence>
<dbReference type="GeneID" id="19460880"/>
<dbReference type="InterPro" id="IPR019775">
    <property type="entry name" value="WD40_repeat_CS"/>
</dbReference>
<dbReference type="InterPro" id="IPR001680">
    <property type="entry name" value="WD40_rpt"/>
</dbReference>
<dbReference type="GO" id="GO:0031145">
    <property type="term" value="P:anaphase-promoting complex-dependent catabolic process"/>
    <property type="evidence" value="ECO:0007669"/>
    <property type="project" value="TreeGrafter"/>
</dbReference>
<feature type="compositionally biased region" description="Basic and acidic residues" evidence="9">
    <location>
        <begin position="83"/>
        <end position="95"/>
    </location>
</feature>
<feature type="domain" description="CDC20/Fizzy WD40" evidence="10">
    <location>
        <begin position="297"/>
        <end position="585"/>
    </location>
</feature>
<proteinExistence type="inferred from homology"/>
<dbReference type="PROSITE" id="PS50082">
    <property type="entry name" value="WD_REPEATS_2"/>
    <property type="match status" value="3"/>
</dbReference>
<feature type="region of interest" description="Disordered" evidence="9">
    <location>
        <begin position="173"/>
        <end position="231"/>
    </location>
</feature>
<reference evidence="11 12" key="1">
    <citation type="journal article" date="2013" name="BMC Genomics">
        <title>Genomics-driven discovery of the pneumocandin biosynthetic gene cluster in the fungus Glarea lozoyensis.</title>
        <authorList>
            <person name="Chen L."/>
            <person name="Yue Q."/>
            <person name="Zhang X."/>
            <person name="Xiang M."/>
            <person name="Wang C."/>
            <person name="Li S."/>
            <person name="Che Y."/>
            <person name="Ortiz-Lopez F.J."/>
            <person name="Bills G.F."/>
            <person name="Liu X."/>
            <person name="An Z."/>
        </authorList>
    </citation>
    <scope>NUCLEOTIDE SEQUENCE [LARGE SCALE GENOMIC DNA]</scope>
    <source>
        <strain evidence="12">ATCC 20868 / MF5171</strain>
    </source>
</reference>
<feature type="region of interest" description="Disordered" evidence="9">
    <location>
        <begin position="593"/>
        <end position="613"/>
    </location>
</feature>
<dbReference type="Proteomes" id="UP000016922">
    <property type="component" value="Unassembled WGS sequence"/>
</dbReference>
<dbReference type="STRING" id="1116229.S3CJD5"/>
<evidence type="ECO:0000313" key="12">
    <source>
        <dbReference type="Proteomes" id="UP000016922"/>
    </source>
</evidence>
<sequence>MGANEEAYNSMITKASITNAANALNTPPVATPPRISTPPLGGTERRKSDKRALEATSVRGEAERASGSTFAEALDPNALSKALLKEFEDGGRPRETTPGGSPSRKRQRVYGDRFIPNREGQDLQASFSLLHDDSSPATPSKQKKRTPHGELHFQRSETANRTFSTLLRSELFDTTIPQPTPPNLSPDTNLLPNNSTTSHDPTRSRTPPNNGPASSLPVSLTPSTPHKNLFTYMSPRHHTNIAGHPTPSRTPQSRHGPNLNARSEMYSLSPVRFGSQQMLLSPRKQPRTVSKVPYKVLDAPDLADDFYLNLVDWGSSNILGVGLGSCVYMWNSQTGKVNKLCELQDDTVTSVSWIQRGSHIAIGTGKGLVQIWDAERVRRLRTMTGHSARVGSLAWNDHILTSGSRDRLIYHRDVRAPDQWTRRLVGHKQEVCGLRWNCEDGQLASGGNDNKLLVWDKLSDTPLWKFSDHTAAVKAIAWSPHQRGLLASGGGTADRRIIFHDTLRGTTINEIDTGSQVCNLAWSKNSNEIVSTHGYSQNQIVVWKYPSMTQVVSLTGHTYRVLYLSMSADGRTIVTGAGDETLRFWNVFGRKPGQREDGDPGGGGKLGDWGVIR</sequence>
<dbReference type="GO" id="GO:1990757">
    <property type="term" value="F:ubiquitin ligase activator activity"/>
    <property type="evidence" value="ECO:0007669"/>
    <property type="project" value="TreeGrafter"/>
</dbReference>
<dbReference type="KEGG" id="glz:GLAREA_01822"/>
<feature type="compositionally biased region" description="Basic and acidic residues" evidence="9">
    <location>
        <begin position="43"/>
        <end position="53"/>
    </location>
</feature>
<dbReference type="FunFam" id="2.130.10.10:FF:000025">
    <property type="entry name" value="FIZZY-related 2 isoform 1"/>
    <property type="match status" value="1"/>
</dbReference>
<keyword evidence="6" id="KW-0498">Mitosis</keyword>
<keyword evidence="12" id="KW-1185">Reference proteome</keyword>
<feature type="region of interest" description="Disordered" evidence="9">
    <location>
        <begin position="236"/>
        <end position="255"/>
    </location>
</feature>
<feature type="region of interest" description="Disordered" evidence="9">
    <location>
        <begin position="130"/>
        <end position="161"/>
    </location>
</feature>
<keyword evidence="3 8" id="KW-0853">WD repeat</keyword>
<dbReference type="SUPFAM" id="SSF50978">
    <property type="entry name" value="WD40 repeat-like"/>
    <property type="match status" value="1"/>
</dbReference>
<dbReference type="PANTHER" id="PTHR19918">
    <property type="entry name" value="CELL DIVISION CYCLE 20 CDC20 FIZZY -RELATED"/>
    <property type="match status" value="1"/>
</dbReference>
<dbReference type="InterPro" id="IPR033010">
    <property type="entry name" value="Cdc20/Fizzy"/>
</dbReference>
<keyword evidence="4" id="KW-0132">Cell division</keyword>
<feature type="region of interest" description="Disordered" evidence="9">
    <location>
        <begin position="23"/>
        <end position="108"/>
    </location>
</feature>
<keyword evidence="5" id="KW-0677">Repeat</keyword>
<evidence type="ECO:0000256" key="3">
    <source>
        <dbReference type="ARBA" id="ARBA00022574"/>
    </source>
</evidence>
<dbReference type="InterPro" id="IPR015943">
    <property type="entry name" value="WD40/YVTN_repeat-like_dom_sf"/>
</dbReference>
<evidence type="ECO:0000256" key="4">
    <source>
        <dbReference type="ARBA" id="ARBA00022618"/>
    </source>
</evidence>
<evidence type="ECO:0000256" key="2">
    <source>
        <dbReference type="ARBA" id="ARBA00006445"/>
    </source>
</evidence>
<evidence type="ECO:0000259" key="10">
    <source>
        <dbReference type="Pfam" id="PF24807"/>
    </source>
</evidence>
<evidence type="ECO:0000256" key="6">
    <source>
        <dbReference type="ARBA" id="ARBA00022776"/>
    </source>
</evidence>
<keyword evidence="7" id="KW-0131">Cell cycle</keyword>
<dbReference type="InterPro" id="IPR036322">
    <property type="entry name" value="WD40_repeat_dom_sf"/>
</dbReference>
<dbReference type="GO" id="GO:0005680">
    <property type="term" value="C:anaphase-promoting complex"/>
    <property type="evidence" value="ECO:0007669"/>
    <property type="project" value="TreeGrafter"/>
</dbReference>
<dbReference type="EMBL" id="KE145371">
    <property type="protein sequence ID" value="EPE25910.1"/>
    <property type="molecule type" value="Genomic_DNA"/>
</dbReference>
<dbReference type="InterPro" id="IPR056150">
    <property type="entry name" value="WD40_CDC20-Fz"/>
</dbReference>
<organism evidence="11 12">
    <name type="scientific">Glarea lozoyensis (strain ATCC 20868 / MF5171)</name>
    <dbReference type="NCBI Taxonomy" id="1116229"/>
    <lineage>
        <taxon>Eukaryota</taxon>
        <taxon>Fungi</taxon>
        <taxon>Dikarya</taxon>
        <taxon>Ascomycota</taxon>
        <taxon>Pezizomycotina</taxon>
        <taxon>Leotiomycetes</taxon>
        <taxon>Helotiales</taxon>
        <taxon>Helotiaceae</taxon>
        <taxon>Glarea</taxon>
    </lineage>
</organism>
<dbReference type="GO" id="GO:1905786">
    <property type="term" value="P:positive regulation of anaphase-promoting complex-dependent catabolic process"/>
    <property type="evidence" value="ECO:0007669"/>
    <property type="project" value="TreeGrafter"/>
</dbReference>
<feature type="repeat" description="WD" evidence="8">
    <location>
        <begin position="554"/>
        <end position="587"/>
    </location>
</feature>
<evidence type="ECO:0000256" key="5">
    <source>
        <dbReference type="ARBA" id="ARBA00022737"/>
    </source>
</evidence>
<dbReference type="Gene3D" id="2.130.10.10">
    <property type="entry name" value="YVTN repeat-like/Quinoprotein amine dehydrogenase"/>
    <property type="match status" value="1"/>
</dbReference>
<dbReference type="RefSeq" id="XP_008087229.1">
    <property type="nucleotide sequence ID" value="XM_008089038.1"/>
</dbReference>
<dbReference type="AlphaFoldDB" id="S3CJD5"/>
<dbReference type="HOGENOM" id="CLU_014831_4_0_1"/>
<dbReference type="SMART" id="SM00320">
    <property type="entry name" value="WD40"/>
    <property type="match status" value="6"/>
</dbReference>
<comment type="pathway">
    <text evidence="1">Protein modification; protein ubiquitination.</text>
</comment>
<feature type="repeat" description="WD" evidence="8">
    <location>
        <begin position="341"/>
        <end position="382"/>
    </location>
</feature>
<feature type="compositionally biased region" description="Low complexity" evidence="9">
    <location>
        <begin position="212"/>
        <end position="225"/>
    </location>
</feature>
<name>S3CJD5_GLAL2</name>
<evidence type="ECO:0000256" key="7">
    <source>
        <dbReference type="ARBA" id="ARBA00023306"/>
    </source>
</evidence>
<dbReference type="OrthoDB" id="10263272at2759"/>
<dbReference type="CDD" id="cd00200">
    <property type="entry name" value="WD40"/>
    <property type="match status" value="1"/>
</dbReference>
<evidence type="ECO:0000256" key="9">
    <source>
        <dbReference type="SAM" id="MobiDB-lite"/>
    </source>
</evidence>
<comment type="similarity">
    <text evidence="2">Belongs to the WD repeat CDC20/Fizzy family.</text>
</comment>
<evidence type="ECO:0000256" key="1">
    <source>
        <dbReference type="ARBA" id="ARBA00004906"/>
    </source>
</evidence>